<dbReference type="Pfam" id="PF00005">
    <property type="entry name" value="ABC_tran"/>
    <property type="match status" value="1"/>
</dbReference>
<feature type="transmembrane region" description="Helical" evidence="7">
    <location>
        <begin position="12"/>
        <end position="42"/>
    </location>
</feature>
<feature type="transmembrane region" description="Helical" evidence="7">
    <location>
        <begin position="154"/>
        <end position="176"/>
    </location>
</feature>
<feature type="domain" description="ABC transmembrane type-1" evidence="9">
    <location>
        <begin position="17"/>
        <end position="294"/>
    </location>
</feature>
<accession>A0A840UPU7</accession>
<proteinExistence type="predicted"/>
<gene>
    <name evidence="10" type="ORF">HNR32_001370</name>
</gene>
<dbReference type="PROSITE" id="PS50893">
    <property type="entry name" value="ABC_TRANSPORTER_2"/>
    <property type="match status" value="1"/>
</dbReference>
<comment type="caution">
    <text evidence="10">The sequence shown here is derived from an EMBL/GenBank/DDBJ whole genome shotgun (WGS) entry which is preliminary data.</text>
</comment>
<dbReference type="InterPro" id="IPR017871">
    <property type="entry name" value="ABC_transporter-like_CS"/>
</dbReference>
<dbReference type="AlphaFoldDB" id="A0A840UPU7"/>
<dbReference type="EMBL" id="JACHFH010000014">
    <property type="protein sequence ID" value="MBB5336222.1"/>
    <property type="molecule type" value="Genomic_DNA"/>
</dbReference>
<protein>
    <submittedName>
        <fullName evidence="10">ATP-binding cassette subfamily C protein CydC</fullName>
    </submittedName>
</protein>
<dbReference type="InterPro" id="IPR036640">
    <property type="entry name" value="ABC1_TM_sf"/>
</dbReference>
<dbReference type="PANTHER" id="PTHR24221">
    <property type="entry name" value="ATP-BINDING CASSETTE SUB-FAMILY B"/>
    <property type="match status" value="1"/>
</dbReference>
<sequence>MKINLWTLAAPVKYYIAAAIITGFFCNLSVIGLMAAAAYLIINAALQVPLYQLSLAITAVRACGILRAVFRYAERYISHNAAFLIWQRLRLAVYKNIMMALPFAQENMHDGDIFMAVIESLDELRDAVLRLLLPPLTAGLMTMALFAFILPYSILAAIILAAGFLIIIIIIPYCFYKHNNSSKSSLQAELWEFIAGARELKLFDYAEKRRQQAYKKINERTIAENHLFTFSLWAETLAQIIAAVVIVSILALFILVMPQITATQSAVLLLAIIAAMEIIVPLAAIGQQLEIAQMALKRLDKLLQPQNTALPPAQKELINTNEIIAAKNIVFSFKQHRLFKNMNFAIEKNKKTALLGGSGSGKSTLVNILLRLLAYEEGTLFYEQQAYSQITPEQIRNKIRVALQDQYIFAMTIRENFKLLYPAISDKEIYAALEKAELADFIMNSPAQLDLYTGSRGCYLSGGQSKRLSIALALAAKSDMLILDEPTAGLDALTAHEIMETIMNLTDKTVLIITHDLSAVEKFDKIIILQAGEIIEEGTPADLIKRQGHLVDMLNYRSII</sequence>
<evidence type="ECO:0000256" key="4">
    <source>
        <dbReference type="ARBA" id="ARBA00022840"/>
    </source>
</evidence>
<dbReference type="InterPro" id="IPR003439">
    <property type="entry name" value="ABC_transporter-like_ATP-bd"/>
</dbReference>
<keyword evidence="2 7" id="KW-0812">Transmembrane</keyword>
<dbReference type="PANTHER" id="PTHR24221:SF653">
    <property type="entry name" value="TRANSPORT ATP-BINDING PROTEIN CYDC"/>
    <property type="match status" value="1"/>
</dbReference>
<organism evidence="10 11">
    <name type="scientific">Pectinatus brassicae</name>
    <dbReference type="NCBI Taxonomy" id="862415"/>
    <lineage>
        <taxon>Bacteria</taxon>
        <taxon>Bacillati</taxon>
        <taxon>Bacillota</taxon>
        <taxon>Negativicutes</taxon>
        <taxon>Selenomonadales</taxon>
        <taxon>Selenomonadaceae</taxon>
        <taxon>Pectinatus</taxon>
    </lineage>
</organism>
<evidence type="ECO:0000313" key="10">
    <source>
        <dbReference type="EMBL" id="MBB5336222.1"/>
    </source>
</evidence>
<reference evidence="10 11" key="1">
    <citation type="submission" date="2020-08" db="EMBL/GenBank/DDBJ databases">
        <title>Genomic Encyclopedia of Type Strains, Phase IV (KMG-IV): sequencing the most valuable type-strain genomes for metagenomic binning, comparative biology and taxonomic classification.</title>
        <authorList>
            <person name="Goeker M."/>
        </authorList>
    </citation>
    <scope>NUCLEOTIDE SEQUENCE [LARGE SCALE GENOMIC DNA]</scope>
    <source>
        <strain evidence="10 11">DSM 24661</strain>
    </source>
</reference>
<evidence type="ECO:0000256" key="1">
    <source>
        <dbReference type="ARBA" id="ARBA00004651"/>
    </source>
</evidence>
<dbReference type="GO" id="GO:0140359">
    <property type="term" value="F:ABC-type transporter activity"/>
    <property type="evidence" value="ECO:0007669"/>
    <property type="project" value="InterPro"/>
</dbReference>
<comment type="subcellular location">
    <subcellularLocation>
        <location evidence="1">Cell membrane</location>
        <topology evidence="1">Multi-pass membrane protein</topology>
    </subcellularLocation>
</comment>
<dbReference type="SUPFAM" id="SSF90123">
    <property type="entry name" value="ABC transporter transmembrane region"/>
    <property type="match status" value="1"/>
</dbReference>
<evidence type="ECO:0000259" key="9">
    <source>
        <dbReference type="PROSITE" id="PS50929"/>
    </source>
</evidence>
<dbReference type="GO" id="GO:0005524">
    <property type="term" value="F:ATP binding"/>
    <property type="evidence" value="ECO:0007669"/>
    <property type="project" value="UniProtKB-KW"/>
</dbReference>
<evidence type="ECO:0000256" key="6">
    <source>
        <dbReference type="ARBA" id="ARBA00023136"/>
    </source>
</evidence>
<keyword evidence="4 10" id="KW-0067">ATP-binding</keyword>
<feature type="transmembrane region" description="Helical" evidence="7">
    <location>
        <begin position="266"/>
        <end position="285"/>
    </location>
</feature>
<dbReference type="InterPro" id="IPR014223">
    <property type="entry name" value="ABC_CydC/D"/>
</dbReference>
<evidence type="ECO:0000256" key="7">
    <source>
        <dbReference type="SAM" id="Phobius"/>
    </source>
</evidence>
<keyword evidence="5 7" id="KW-1133">Transmembrane helix</keyword>
<evidence type="ECO:0000256" key="5">
    <source>
        <dbReference type="ARBA" id="ARBA00022989"/>
    </source>
</evidence>
<dbReference type="Gene3D" id="3.40.50.300">
    <property type="entry name" value="P-loop containing nucleotide triphosphate hydrolases"/>
    <property type="match status" value="1"/>
</dbReference>
<dbReference type="SUPFAM" id="SSF52540">
    <property type="entry name" value="P-loop containing nucleoside triphosphate hydrolases"/>
    <property type="match status" value="1"/>
</dbReference>
<evidence type="ECO:0000256" key="3">
    <source>
        <dbReference type="ARBA" id="ARBA00022741"/>
    </source>
</evidence>
<dbReference type="PROSITE" id="PS00211">
    <property type="entry name" value="ABC_TRANSPORTER_1"/>
    <property type="match status" value="1"/>
</dbReference>
<dbReference type="InterPro" id="IPR027417">
    <property type="entry name" value="P-loop_NTPase"/>
</dbReference>
<feature type="transmembrane region" description="Helical" evidence="7">
    <location>
        <begin position="240"/>
        <end position="260"/>
    </location>
</feature>
<dbReference type="RefSeq" id="WP_183860973.1">
    <property type="nucleotide sequence ID" value="NZ_JACHFH010000014.1"/>
</dbReference>
<evidence type="ECO:0000259" key="8">
    <source>
        <dbReference type="PROSITE" id="PS50893"/>
    </source>
</evidence>
<dbReference type="SMART" id="SM00382">
    <property type="entry name" value="AAA"/>
    <property type="match status" value="1"/>
</dbReference>
<dbReference type="PROSITE" id="PS50929">
    <property type="entry name" value="ABC_TM1F"/>
    <property type="match status" value="1"/>
</dbReference>
<keyword evidence="3" id="KW-0547">Nucleotide-binding</keyword>
<dbReference type="GO" id="GO:0034040">
    <property type="term" value="F:ATPase-coupled lipid transmembrane transporter activity"/>
    <property type="evidence" value="ECO:0007669"/>
    <property type="project" value="TreeGrafter"/>
</dbReference>
<feature type="domain" description="ABC transporter" evidence="8">
    <location>
        <begin position="324"/>
        <end position="556"/>
    </location>
</feature>
<dbReference type="NCBIfam" id="TIGR02868">
    <property type="entry name" value="CydC"/>
    <property type="match status" value="1"/>
</dbReference>
<feature type="transmembrane region" description="Helical" evidence="7">
    <location>
        <begin position="128"/>
        <end position="148"/>
    </location>
</feature>
<evidence type="ECO:0000256" key="2">
    <source>
        <dbReference type="ARBA" id="ARBA00022692"/>
    </source>
</evidence>
<dbReference type="Proteomes" id="UP000559117">
    <property type="component" value="Unassembled WGS sequence"/>
</dbReference>
<dbReference type="GO" id="GO:0005886">
    <property type="term" value="C:plasma membrane"/>
    <property type="evidence" value="ECO:0007669"/>
    <property type="project" value="UniProtKB-SubCell"/>
</dbReference>
<dbReference type="Gene3D" id="1.20.1560.10">
    <property type="entry name" value="ABC transporter type 1, transmembrane domain"/>
    <property type="match status" value="1"/>
</dbReference>
<dbReference type="GO" id="GO:0016887">
    <property type="term" value="F:ATP hydrolysis activity"/>
    <property type="evidence" value="ECO:0007669"/>
    <property type="project" value="InterPro"/>
</dbReference>
<evidence type="ECO:0000313" key="11">
    <source>
        <dbReference type="Proteomes" id="UP000559117"/>
    </source>
</evidence>
<keyword evidence="6 7" id="KW-0472">Membrane</keyword>
<dbReference type="InterPro" id="IPR039421">
    <property type="entry name" value="Type_1_exporter"/>
</dbReference>
<name>A0A840UPU7_9FIRM</name>
<dbReference type="InterPro" id="IPR003593">
    <property type="entry name" value="AAA+_ATPase"/>
</dbReference>
<dbReference type="GO" id="GO:0034775">
    <property type="term" value="P:glutathione transmembrane transport"/>
    <property type="evidence" value="ECO:0007669"/>
    <property type="project" value="InterPro"/>
</dbReference>
<dbReference type="InterPro" id="IPR011527">
    <property type="entry name" value="ABC1_TM_dom"/>
</dbReference>
<keyword evidence="11" id="KW-1185">Reference proteome</keyword>
<dbReference type="GO" id="GO:0045454">
    <property type="term" value="P:cell redox homeostasis"/>
    <property type="evidence" value="ECO:0007669"/>
    <property type="project" value="InterPro"/>
</dbReference>